<protein>
    <submittedName>
        <fullName evidence="1">Cupin family protein</fullName>
    </submittedName>
</protein>
<organism evidence="1 2">
    <name type="scientific">Colletotrichum truncatum</name>
    <name type="common">Anthracnose fungus</name>
    <name type="synonym">Colletotrichum capsici</name>
    <dbReference type="NCBI Taxonomy" id="5467"/>
    <lineage>
        <taxon>Eukaryota</taxon>
        <taxon>Fungi</taxon>
        <taxon>Dikarya</taxon>
        <taxon>Ascomycota</taxon>
        <taxon>Pezizomycotina</taxon>
        <taxon>Sordariomycetes</taxon>
        <taxon>Hypocreomycetidae</taxon>
        <taxon>Glomerellales</taxon>
        <taxon>Glomerellaceae</taxon>
        <taxon>Colletotrichum</taxon>
        <taxon>Colletotrichum truncatum species complex</taxon>
    </lineage>
</organism>
<proteinExistence type="predicted"/>
<dbReference type="EMBL" id="VUJX02000001">
    <property type="protein sequence ID" value="KAL0944666.1"/>
    <property type="molecule type" value="Genomic_DNA"/>
</dbReference>
<sequence>MFSFRIFALASVIAVLAPCSLARPKTPCPIESRSASDIIKELGLTPNIEKGFYTQTFESTEKFSSNRSLSTAIYYLLEGSAGPSIWHRLDAAEVWHYYAGAPLTLSLSYDDGTPIEEVVLGPDIFDTQQPQIVIAKNQWQRATSHGRWSLVGTTTAPGFVEAGLELGEPDWMPRTA</sequence>
<reference evidence="1 2" key="1">
    <citation type="journal article" date="2020" name="Phytopathology">
        <title>Genome Sequence Resources of Colletotrichum truncatum, C. plurivorum, C. musicola, and C. sojae: Four Species Pathogenic to Soybean (Glycine max).</title>
        <authorList>
            <person name="Rogerio F."/>
            <person name="Boufleur T.R."/>
            <person name="Ciampi-Guillardi M."/>
            <person name="Sukno S.A."/>
            <person name="Thon M.R."/>
            <person name="Massola Junior N.S."/>
            <person name="Baroncelli R."/>
        </authorList>
    </citation>
    <scope>NUCLEOTIDE SEQUENCE [LARGE SCALE GENOMIC DNA]</scope>
    <source>
        <strain evidence="1 2">CMES1059</strain>
    </source>
</reference>
<keyword evidence="2" id="KW-1185">Reference proteome</keyword>
<gene>
    <name evidence="1" type="ORF">CTRU02_202553</name>
</gene>
<accession>A0ACC3ZKK4</accession>
<dbReference type="Proteomes" id="UP000805649">
    <property type="component" value="Unassembled WGS sequence"/>
</dbReference>
<evidence type="ECO:0000313" key="2">
    <source>
        <dbReference type="Proteomes" id="UP000805649"/>
    </source>
</evidence>
<comment type="caution">
    <text evidence="1">The sequence shown here is derived from an EMBL/GenBank/DDBJ whole genome shotgun (WGS) entry which is preliminary data.</text>
</comment>
<name>A0ACC3ZKK4_COLTU</name>
<evidence type="ECO:0000313" key="1">
    <source>
        <dbReference type="EMBL" id="KAL0944666.1"/>
    </source>
</evidence>